<feature type="domain" description="Metallo-beta-lactamase" evidence="1">
    <location>
        <begin position="44"/>
        <end position="250"/>
    </location>
</feature>
<evidence type="ECO:0000313" key="2">
    <source>
        <dbReference type="EMBL" id="WNZ25896.1"/>
    </source>
</evidence>
<organism evidence="2">
    <name type="scientific">Leptolyngbya sp. NK1-12</name>
    <dbReference type="NCBI Taxonomy" id="2547451"/>
    <lineage>
        <taxon>Bacteria</taxon>
        <taxon>Bacillati</taxon>
        <taxon>Cyanobacteriota</taxon>
        <taxon>Cyanophyceae</taxon>
        <taxon>Leptolyngbyales</taxon>
        <taxon>Leptolyngbyaceae</taxon>
        <taxon>Leptolyngbya group</taxon>
        <taxon>Leptolyngbya</taxon>
    </lineage>
</organism>
<dbReference type="PANTHER" id="PTHR42663:SF4">
    <property type="entry name" value="SLL1036 PROTEIN"/>
    <property type="match status" value="1"/>
</dbReference>
<proteinExistence type="predicted"/>
<dbReference type="Pfam" id="PF12706">
    <property type="entry name" value="Lactamase_B_2"/>
    <property type="match status" value="1"/>
</dbReference>
<reference evidence="2" key="1">
    <citation type="submission" date="2020-05" db="EMBL/GenBank/DDBJ databases">
        <authorList>
            <person name="Zhu T."/>
            <person name="Keshari N."/>
            <person name="Lu X."/>
        </authorList>
    </citation>
    <scope>NUCLEOTIDE SEQUENCE</scope>
    <source>
        <strain evidence="2">NK1-12</strain>
    </source>
</reference>
<dbReference type="EMBL" id="CP053586">
    <property type="protein sequence ID" value="WNZ25896.1"/>
    <property type="molecule type" value="Genomic_DNA"/>
</dbReference>
<gene>
    <name evidence="2" type="ORF">HJG54_25755</name>
</gene>
<dbReference type="InterPro" id="IPR001279">
    <property type="entry name" value="Metallo-B-lactamas"/>
</dbReference>
<dbReference type="Gene3D" id="3.60.15.10">
    <property type="entry name" value="Ribonuclease Z/Hydroxyacylglutathione hydrolase-like"/>
    <property type="match status" value="1"/>
</dbReference>
<dbReference type="InterPro" id="IPR036866">
    <property type="entry name" value="RibonucZ/Hydroxyglut_hydro"/>
</dbReference>
<name>A0AA96WNL5_9CYAN</name>
<dbReference type="SUPFAM" id="SSF56281">
    <property type="entry name" value="Metallo-hydrolase/oxidoreductase"/>
    <property type="match status" value="1"/>
</dbReference>
<sequence length="293" mass="32574">MISSPREFTVRFWGVRGSIPTPGIETVRYGGNTACVEMEVGGKRLIFDGGTGLRVLGKQMLQELPVKGHIFFTHTHWDRIQGFPFFMPAFIEGNQFDIYGAVGQNGASIKQRLSDQMLRPNFPIPLKMMQANLQFHDIAPGSVITLDDVVIETVALHRSNQALGYRITWNGYSVVYATDTEHLLNQIDPGLLYLAHQADLLIYDTAYTEHSYYHSSYNAEAAVGQPPAAWKAGIEVALAAEVKQTVMFHHDPGHEDDFLDQVEAEVQAAFPNVRLAREGMVLSVVPQQASKSN</sequence>
<dbReference type="RefSeq" id="WP_316432082.1">
    <property type="nucleotide sequence ID" value="NZ_CP053586.1"/>
</dbReference>
<dbReference type="CDD" id="cd07715">
    <property type="entry name" value="TaR3-like_MBL-fold"/>
    <property type="match status" value="1"/>
</dbReference>
<dbReference type="AlphaFoldDB" id="A0AA96WNL5"/>
<protein>
    <submittedName>
        <fullName evidence="2">MBL fold metallo-hydrolase</fullName>
    </submittedName>
</protein>
<evidence type="ECO:0000259" key="1">
    <source>
        <dbReference type="Pfam" id="PF12706"/>
    </source>
</evidence>
<accession>A0AA96WNL5</accession>
<dbReference type="PANTHER" id="PTHR42663">
    <property type="entry name" value="HYDROLASE C777.06C-RELATED-RELATED"/>
    <property type="match status" value="1"/>
</dbReference>